<evidence type="ECO:0000313" key="2">
    <source>
        <dbReference type="Proteomes" id="UP000034076"/>
    </source>
</evidence>
<comment type="caution">
    <text evidence="1">The sequence shown here is derived from an EMBL/GenBank/DDBJ whole genome shotgun (WGS) entry which is preliminary data.</text>
</comment>
<accession>A0A0M2NGG4</accession>
<sequence length="57" mass="6590">MILLDRIAATETKNDYITAGREGLDACHIRMIRQRLLVFIIHISRAGEKDIFAENEF</sequence>
<keyword evidence="2" id="KW-1185">Reference proteome</keyword>
<dbReference type="Proteomes" id="UP000034076">
    <property type="component" value="Unassembled WGS sequence"/>
</dbReference>
<proteinExistence type="predicted"/>
<protein>
    <submittedName>
        <fullName evidence="1">Uncharacterized protein</fullName>
    </submittedName>
</protein>
<gene>
    <name evidence="1" type="ORF">CHK_0795</name>
</gene>
<evidence type="ECO:0000313" key="1">
    <source>
        <dbReference type="EMBL" id="KKI51629.1"/>
    </source>
</evidence>
<name>A0A0M2NGG4_9FIRM</name>
<dbReference type="AlphaFoldDB" id="A0A0M2NGG4"/>
<reference evidence="1 2" key="1">
    <citation type="submission" date="2015-04" db="EMBL/GenBank/DDBJ databases">
        <title>Draft genome sequence of bacteremic isolate Catabacter hongkongensis type strain HKU16T.</title>
        <authorList>
            <person name="Lau S.K."/>
            <person name="Teng J.L."/>
            <person name="Huang Y."/>
            <person name="Curreem S.O."/>
            <person name="Tsui S.K."/>
            <person name="Woo P.C."/>
        </authorList>
    </citation>
    <scope>NUCLEOTIDE SEQUENCE [LARGE SCALE GENOMIC DNA]</scope>
    <source>
        <strain evidence="1 2">HKU16</strain>
    </source>
</reference>
<dbReference type="EMBL" id="LAYJ01000068">
    <property type="protein sequence ID" value="KKI51629.1"/>
    <property type="molecule type" value="Genomic_DNA"/>
</dbReference>
<organism evidence="1 2">
    <name type="scientific">Christensenella hongkongensis</name>
    <dbReference type="NCBI Taxonomy" id="270498"/>
    <lineage>
        <taxon>Bacteria</taxon>
        <taxon>Bacillati</taxon>
        <taxon>Bacillota</taxon>
        <taxon>Clostridia</taxon>
        <taxon>Christensenellales</taxon>
        <taxon>Christensenellaceae</taxon>
        <taxon>Christensenella</taxon>
    </lineage>
</organism>
<dbReference type="STRING" id="270498.CHK_0795"/>